<organism evidence="2 3">
    <name type="scientific">Passalora fulva</name>
    <name type="common">Tomato leaf mold</name>
    <name type="synonym">Cladosporium fulvum</name>
    <dbReference type="NCBI Taxonomy" id="5499"/>
    <lineage>
        <taxon>Eukaryota</taxon>
        <taxon>Fungi</taxon>
        <taxon>Dikarya</taxon>
        <taxon>Ascomycota</taxon>
        <taxon>Pezizomycotina</taxon>
        <taxon>Dothideomycetes</taxon>
        <taxon>Dothideomycetidae</taxon>
        <taxon>Mycosphaerellales</taxon>
        <taxon>Mycosphaerellaceae</taxon>
        <taxon>Fulvia</taxon>
    </lineage>
</organism>
<dbReference type="InterPro" id="IPR038883">
    <property type="entry name" value="AN11006-like"/>
</dbReference>
<reference evidence="2" key="1">
    <citation type="submission" date="2021-12" db="EMBL/GenBank/DDBJ databases">
        <authorList>
            <person name="Zaccaron A."/>
            <person name="Stergiopoulos I."/>
        </authorList>
    </citation>
    <scope>NUCLEOTIDE SEQUENCE</scope>
    <source>
        <strain evidence="2">Race5_Kim</strain>
    </source>
</reference>
<reference evidence="2" key="2">
    <citation type="journal article" date="2022" name="Microb. Genom.">
        <title>A chromosome-scale genome assembly of the tomato pathogen Cladosporium fulvum reveals a compartmentalized genome architecture and the presence of a dispensable chromosome.</title>
        <authorList>
            <person name="Zaccaron A.Z."/>
            <person name="Chen L.H."/>
            <person name="Samaras A."/>
            <person name="Stergiopoulos I."/>
        </authorList>
    </citation>
    <scope>NUCLEOTIDE SEQUENCE</scope>
    <source>
        <strain evidence="2">Race5_Kim</strain>
    </source>
</reference>
<evidence type="ECO:0000259" key="1">
    <source>
        <dbReference type="Pfam" id="PF24864"/>
    </source>
</evidence>
<dbReference type="PANTHER" id="PTHR42085:SF2">
    <property type="entry name" value="F-BOX DOMAIN-CONTAINING PROTEIN"/>
    <property type="match status" value="1"/>
</dbReference>
<feature type="domain" description="DUF7730" evidence="1">
    <location>
        <begin position="72"/>
        <end position="136"/>
    </location>
</feature>
<evidence type="ECO:0000313" key="2">
    <source>
        <dbReference type="EMBL" id="UJO20961.1"/>
    </source>
</evidence>
<name>A0A9Q8PEC5_PASFU</name>
<keyword evidence="3" id="KW-1185">Reference proteome</keyword>
<dbReference type="Pfam" id="PF24864">
    <property type="entry name" value="DUF7730"/>
    <property type="match status" value="1"/>
</dbReference>
<dbReference type="OMA" id="HIEAIRM"/>
<dbReference type="EMBL" id="CP090170">
    <property type="protein sequence ID" value="UJO20961.1"/>
    <property type="molecule type" value="Genomic_DNA"/>
</dbReference>
<dbReference type="GeneID" id="71991439"/>
<gene>
    <name evidence="2" type="ORF">CLAFUR5_11561</name>
</gene>
<dbReference type="KEGG" id="ffu:CLAFUR5_11561"/>
<accession>A0A9Q8PEC5</accession>
<dbReference type="Proteomes" id="UP000756132">
    <property type="component" value="Chromosome 8"/>
</dbReference>
<evidence type="ECO:0000313" key="3">
    <source>
        <dbReference type="Proteomes" id="UP000756132"/>
    </source>
</evidence>
<dbReference type="InterPro" id="IPR056632">
    <property type="entry name" value="DUF7730"/>
</dbReference>
<proteinExistence type="predicted"/>
<dbReference type="RefSeq" id="XP_047765327.1">
    <property type="nucleotide sequence ID" value="XM_047910709.1"/>
</dbReference>
<dbReference type="AlphaFoldDB" id="A0A9Q8PEC5"/>
<protein>
    <recommendedName>
        <fullName evidence="1">DUF7730 domain-containing protein</fullName>
    </recommendedName>
</protein>
<dbReference type="PANTHER" id="PTHR42085">
    <property type="entry name" value="F-BOX DOMAIN-CONTAINING PROTEIN"/>
    <property type="match status" value="1"/>
</dbReference>
<sequence length="222" mass="25467">MPTSSPSRTSRAKLFTKIQGAPATQHGCRLLNLPPELRNRIYHFALQDDISYILRETVKRKRLHTIKPTAPGLVLTCRQTHAEAIRMLYRQAHFTFDTADLLNKWTKKIGFQRLQLVKVLRIKSPAPTLAVMMKAYWKPRAALTEFATDAEQALQVVKEGTYLGGTVLKTDLYMPARMMGITWTARPLELVTEYLKTADDRLLSRETYQACEMLSRERAKKC</sequence>
<dbReference type="OrthoDB" id="3650112at2759"/>